<evidence type="ECO:0000256" key="1">
    <source>
        <dbReference type="SAM" id="Phobius"/>
    </source>
</evidence>
<keyword evidence="1" id="KW-0472">Membrane</keyword>
<sequence>MNEPPIVYYVYMCVRVCNVYACACVLVAHMKTVMCGGTNSHTCVYMPWSQTDLTFFVAYRHRLRGKQLYFNTIIVVYHVRRARTGWKNVRMLRLCPAAAAGSVLLEAGALFFKTKHFFILLARCADGQSHSHTTFLQCSVASPLPLGWRSRRSKTVPSHHVVRFVGDKLYRIDDFRGKKTTINFLIPVMYPLLGR</sequence>
<evidence type="ECO:0000313" key="2">
    <source>
        <dbReference type="EMBL" id="MBY17152.1"/>
    </source>
</evidence>
<proteinExistence type="predicted"/>
<name>A0A2S2NJP4_SCHGA</name>
<protein>
    <submittedName>
        <fullName evidence="2">Uncharacterized protein</fullName>
    </submittedName>
</protein>
<accession>A0A2S2NJP4</accession>
<reference evidence="2" key="1">
    <citation type="submission" date="2018-04" db="EMBL/GenBank/DDBJ databases">
        <title>Transcriptome of Schizaphis graminum biotype I.</title>
        <authorList>
            <person name="Scully E.D."/>
            <person name="Geib S.M."/>
            <person name="Palmer N.A."/>
            <person name="Koch K."/>
            <person name="Bradshaw J."/>
            <person name="Heng-Moss T."/>
            <person name="Sarath G."/>
        </authorList>
    </citation>
    <scope>NUCLEOTIDE SEQUENCE</scope>
</reference>
<feature type="transmembrane region" description="Helical" evidence="1">
    <location>
        <begin position="91"/>
        <end position="112"/>
    </location>
</feature>
<gene>
    <name evidence="2" type="ORF">g.75698</name>
</gene>
<feature type="transmembrane region" description="Helical" evidence="1">
    <location>
        <begin position="6"/>
        <end position="28"/>
    </location>
</feature>
<keyword evidence="1" id="KW-1133">Transmembrane helix</keyword>
<dbReference type="EMBL" id="GGMR01004533">
    <property type="protein sequence ID" value="MBY17152.1"/>
    <property type="molecule type" value="Transcribed_RNA"/>
</dbReference>
<keyword evidence="1" id="KW-0812">Transmembrane</keyword>
<organism evidence="2">
    <name type="scientific">Schizaphis graminum</name>
    <name type="common">Green bug aphid</name>
    <dbReference type="NCBI Taxonomy" id="13262"/>
    <lineage>
        <taxon>Eukaryota</taxon>
        <taxon>Metazoa</taxon>
        <taxon>Ecdysozoa</taxon>
        <taxon>Arthropoda</taxon>
        <taxon>Hexapoda</taxon>
        <taxon>Insecta</taxon>
        <taxon>Pterygota</taxon>
        <taxon>Neoptera</taxon>
        <taxon>Paraneoptera</taxon>
        <taxon>Hemiptera</taxon>
        <taxon>Sternorrhyncha</taxon>
        <taxon>Aphidomorpha</taxon>
        <taxon>Aphidoidea</taxon>
        <taxon>Aphididae</taxon>
        <taxon>Aphidini</taxon>
        <taxon>Schizaphis</taxon>
    </lineage>
</organism>
<dbReference type="AlphaFoldDB" id="A0A2S2NJP4"/>